<dbReference type="Proteomes" id="UP001597380">
    <property type="component" value="Unassembled WGS sequence"/>
</dbReference>
<dbReference type="RefSeq" id="WP_345341848.1">
    <property type="nucleotide sequence ID" value="NZ_BAABLI010000032.1"/>
</dbReference>
<keyword evidence="2" id="KW-1185">Reference proteome</keyword>
<organism evidence="1 2">
    <name type="scientific">Corallincola platygyrae</name>
    <dbReference type="NCBI Taxonomy" id="1193278"/>
    <lineage>
        <taxon>Bacteria</taxon>
        <taxon>Pseudomonadati</taxon>
        <taxon>Pseudomonadota</taxon>
        <taxon>Gammaproteobacteria</taxon>
        <taxon>Alteromonadales</taxon>
        <taxon>Psychromonadaceae</taxon>
        <taxon>Corallincola</taxon>
    </lineage>
</organism>
<name>A0ABW4XQS3_9GAMM</name>
<reference evidence="2" key="1">
    <citation type="journal article" date="2019" name="Int. J. Syst. Evol. Microbiol.">
        <title>The Global Catalogue of Microorganisms (GCM) 10K type strain sequencing project: providing services to taxonomists for standard genome sequencing and annotation.</title>
        <authorList>
            <consortium name="The Broad Institute Genomics Platform"/>
            <consortium name="The Broad Institute Genome Sequencing Center for Infectious Disease"/>
            <person name="Wu L."/>
            <person name="Ma J."/>
        </authorList>
    </citation>
    <scope>NUCLEOTIDE SEQUENCE [LARGE SCALE GENOMIC DNA]</scope>
    <source>
        <strain evidence="2">CGMCC 1.10992</strain>
    </source>
</reference>
<proteinExistence type="predicted"/>
<protein>
    <submittedName>
        <fullName evidence="1">Uncharacterized protein</fullName>
    </submittedName>
</protein>
<dbReference type="EMBL" id="JBHUHT010000028">
    <property type="protein sequence ID" value="MFD2097677.1"/>
    <property type="molecule type" value="Genomic_DNA"/>
</dbReference>
<gene>
    <name evidence="1" type="ORF">ACFSJ3_16935</name>
</gene>
<evidence type="ECO:0000313" key="1">
    <source>
        <dbReference type="EMBL" id="MFD2097677.1"/>
    </source>
</evidence>
<evidence type="ECO:0000313" key="2">
    <source>
        <dbReference type="Proteomes" id="UP001597380"/>
    </source>
</evidence>
<sequence length="511" mass="59334">MIKRFSTLETIRTLLAHPQVMLDCIQQMDKLGERFIRESQLLLRVRDYIANLDSDEQRRLQIAFSTDNLFHSQIIGDIEKVDGDKLLLFQDEVLSLFRLCDASLHQELTDSRLRSRLDSLRSVQERLSHASFIDSDDDFTELRDDLLEQLSGLLSLIRKHVAAMQDLSGRLESMSAEASRSPEHFVAFRRQLFERISHIYERHIKPTLMFVNPESRLADGANLFRVMKDCQQLLERHGKPDIADQVFRFSMSFTNVYKPVTAVSREVERFLRKTRVGMLESNAMEHFFQQLKTDYEHTLDHDLRKTRLTGTLAHDTGFALGLKQRARPARYRFGDSESYNDNLLQEIELRLGDLVRSTDWLPKAGEASKQSLAQQRMIRAEALFKWLQSLPLRPTSDMIAMLHERLKDHLPGYQLSDLLAASIRLGHLYAEPRKVPDAVNVKSNVKADKQESKKPVDDHHLQVAVTNKRTKLIWQDHAYIYRRRKLNAVHLHSEHPSFESNSETETSHSDD</sequence>
<accession>A0ABW4XQS3</accession>
<comment type="caution">
    <text evidence="1">The sequence shown here is derived from an EMBL/GenBank/DDBJ whole genome shotgun (WGS) entry which is preliminary data.</text>
</comment>